<evidence type="ECO:0000256" key="8">
    <source>
        <dbReference type="ARBA" id="ARBA00022692"/>
    </source>
</evidence>
<keyword evidence="7 18" id="KW-0679">Respiratory chain</keyword>
<feature type="domain" description="NADH:quinone oxidoreductase/Mrp antiporter transmembrane" evidence="19">
    <location>
        <begin position="81"/>
        <end position="269"/>
    </location>
</feature>
<evidence type="ECO:0000256" key="3">
    <source>
        <dbReference type="ARBA" id="ARBA00007012"/>
    </source>
</evidence>
<evidence type="ECO:0000256" key="7">
    <source>
        <dbReference type="ARBA" id="ARBA00022660"/>
    </source>
</evidence>
<feature type="transmembrane region" description="Helical" evidence="18">
    <location>
        <begin position="12"/>
        <end position="38"/>
    </location>
</feature>
<evidence type="ECO:0000256" key="18">
    <source>
        <dbReference type="RuleBase" id="RU003403"/>
    </source>
</evidence>
<organism evidence="20">
    <name type="scientific">Elateroidea sp. 5 KM-2017</name>
    <dbReference type="NCBI Taxonomy" id="2219428"/>
    <lineage>
        <taxon>Eukaryota</taxon>
        <taxon>Metazoa</taxon>
        <taxon>Ecdysozoa</taxon>
        <taxon>Arthropoda</taxon>
        <taxon>Hexapoda</taxon>
        <taxon>Insecta</taxon>
        <taxon>Pterygota</taxon>
        <taxon>Neoptera</taxon>
        <taxon>Endopterygota</taxon>
        <taxon>Coleoptera</taxon>
        <taxon>Polyphaga</taxon>
        <taxon>Elateriformia</taxon>
        <taxon>Elateroidea</taxon>
    </lineage>
</organism>
<comment type="function">
    <text evidence="18">Core subunit of the mitochondrial membrane respiratory chain NADH dehydrogenase (Complex I) which catalyzes electron transfer from NADH through the respiratory chain, using ubiquinone as an electron acceptor. Essential for the catalytic activity and assembly of complex I.</text>
</comment>
<evidence type="ECO:0000256" key="14">
    <source>
        <dbReference type="ARBA" id="ARBA00023075"/>
    </source>
</evidence>
<keyword evidence="16 18" id="KW-0472">Membrane</keyword>
<geneLocation type="mitochondrion" evidence="20"/>
<comment type="similarity">
    <text evidence="3 18">Belongs to the complex I subunit 2 family.</text>
</comment>
<dbReference type="Pfam" id="PF00361">
    <property type="entry name" value="Proton_antipo_M"/>
    <property type="match status" value="2"/>
</dbReference>
<evidence type="ECO:0000256" key="6">
    <source>
        <dbReference type="ARBA" id="ARBA00022448"/>
    </source>
</evidence>
<dbReference type="InterPro" id="IPR001750">
    <property type="entry name" value="ND/Mrp_TM"/>
</dbReference>
<comment type="subcellular location">
    <subcellularLocation>
        <location evidence="2 18">Mitochondrion inner membrane</location>
        <topology evidence="2 18">Multi-pass membrane protein</topology>
    </subcellularLocation>
</comment>
<dbReference type="PANTHER" id="PTHR46552:SF1">
    <property type="entry name" value="NADH-UBIQUINONE OXIDOREDUCTASE CHAIN 2"/>
    <property type="match status" value="1"/>
</dbReference>
<sequence>MKSLNKTSFFIILLSSTMIIISSPSWMVMWMGLEINLLSFIPLMKEKNNSMSSESMIKYFIVQALASTIFLFALLNPFINSELMILSSMSIKLGLTPFHFWYPMIMEGMSWINCLILSTWQKISPLIILSYLNFNLMMLMFVILTNLVSSFLSMNFSSLRKLMTFSSLNNISWMMPLLSISKPMWMIYLVLYSIVSSSIIFMFKTLNISFMNQMFLIKFKFKWNIMVMLSFLSMAGLPPFMGFIPKWISIQNLINSNLFFLTFCLILSTMMLIFSYSRMLFSSMMIINFEKSWNKIIINNSTILLLMNIFIIIPWTILLI</sequence>
<protein>
    <recommendedName>
        <fullName evidence="5 18">NADH-ubiquinone oxidoreductase chain 2</fullName>
        <ecNumber evidence="4 18">7.1.1.2</ecNumber>
    </recommendedName>
</protein>
<keyword evidence="6" id="KW-0813">Transport</keyword>
<keyword evidence="10 18" id="KW-1278">Translocase</keyword>
<dbReference type="GO" id="GO:0006120">
    <property type="term" value="P:mitochondrial electron transport, NADH to ubiquinone"/>
    <property type="evidence" value="ECO:0007669"/>
    <property type="project" value="InterPro"/>
</dbReference>
<evidence type="ECO:0000256" key="4">
    <source>
        <dbReference type="ARBA" id="ARBA00012944"/>
    </source>
</evidence>
<comment type="function">
    <text evidence="1">Core subunit of the mitochondrial membrane respiratory chain NADH dehydrogenase (Complex I) that is believed to belong to the minimal assembly required for catalysis. Complex I functions in the transfer of electrons from NADH to the respiratory chain. The immediate electron acceptor for the enzyme is believed to be ubiquinone.</text>
</comment>
<dbReference type="PANTHER" id="PTHR46552">
    <property type="entry name" value="NADH-UBIQUINONE OXIDOREDUCTASE CHAIN 2"/>
    <property type="match status" value="1"/>
</dbReference>
<feature type="transmembrane region" description="Helical" evidence="18">
    <location>
        <begin position="297"/>
        <end position="318"/>
    </location>
</feature>
<evidence type="ECO:0000256" key="11">
    <source>
        <dbReference type="ARBA" id="ARBA00022982"/>
    </source>
</evidence>
<feature type="transmembrane region" description="Helical" evidence="18">
    <location>
        <begin position="256"/>
        <end position="276"/>
    </location>
</feature>
<evidence type="ECO:0000256" key="2">
    <source>
        <dbReference type="ARBA" id="ARBA00004448"/>
    </source>
</evidence>
<feature type="transmembrane region" description="Helical" evidence="18">
    <location>
        <begin position="185"/>
        <end position="203"/>
    </location>
</feature>
<accession>A0A346RK37</accession>
<evidence type="ECO:0000256" key="16">
    <source>
        <dbReference type="ARBA" id="ARBA00023136"/>
    </source>
</evidence>
<gene>
    <name evidence="20" type="primary">nad2</name>
</gene>
<comment type="catalytic activity">
    <reaction evidence="17 18">
        <text>a ubiquinone + NADH + 5 H(+)(in) = a ubiquinol + NAD(+) + 4 H(+)(out)</text>
        <dbReference type="Rhea" id="RHEA:29091"/>
        <dbReference type="Rhea" id="RHEA-COMP:9565"/>
        <dbReference type="Rhea" id="RHEA-COMP:9566"/>
        <dbReference type="ChEBI" id="CHEBI:15378"/>
        <dbReference type="ChEBI" id="CHEBI:16389"/>
        <dbReference type="ChEBI" id="CHEBI:17976"/>
        <dbReference type="ChEBI" id="CHEBI:57540"/>
        <dbReference type="ChEBI" id="CHEBI:57945"/>
        <dbReference type="EC" id="7.1.1.2"/>
    </reaction>
</comment>
<feature type="transmembrane region" description="Helical" evidence="18">
    <location>
        <begin position="59"/>
        <end position="79"/>
    </location>
</feature>
<reference evidence="20" key="1">
    <citation type="journal article" date="2018" name="J. ISSAAS">
        <title>The contribution of mitochondrial metagenomics to large-scale data mining and phylogenetic analysis of Coleoptera.</title>
        <authorList>
            <person name="Miller K."/>
            <person name="Linard B."/>
            <person name="Motyka M."/>
            <person name="Bocek M."/>
            <person name="Vogler A.P."/>
        </authorList>
    </citation>
    <scope>NUCLEOTIDE SEQUENCE</scope>
</reference>
<dbReference type="EMBL" id="MG193509">
    <property type="protein sequence ID" value="AXS66434.1"/>
    <property type="molecule type" value="Genomic_DNA"/>
</dbReference>
<evidence type="ECO:0000259" key="19">
    <source>
        <dbReference type="Pfam" id="PF00361"/>
    </source>
</evidence>
<keyword evidence="11 18" id="KW-0249">Electron transport</keyword>
<keyword evidence="15 18" id="KW-0496">Mitochondrion</keyword>
<evidence type="ECO:0000313" key="20">
    <source>
        <dbReference type="EMBL" id="AXS66434.1"/>
    </source>
</evidence>
<evidence type="ECO:0000256" key="15">
    <source>
        <dbReference type="ARBA" id="ARBA00023128"/>
    </source>
</evidence>
<dbReference type="InterPro" id="IPR050175">
    <property type="entry name" value="Complex_I_Subunit_2"/>
</dbReference>
<keyword evidence="8 18" id="KW-0812">Transmembrane</keyword>
<dbReference type="EC" id="7.1.1.2" evidence="4 18"/>
<keyword evidence="12 18" id="KW-1133">Transmembrane helix</keyword>
<dbReference type="InterPro" id="IPR003917">
    <property type="entry name" value="NADH_UbQ_OxRdtase_chain2"/>
</dbReference>
<keyword evidence="9 18" id="KW-0999">Mitochondrion inner membrane</keyword>
<evidence type="ECO:0000256" key="1">
    <source>
        <dbReference type="ARBA" id="ARBA00003257"/>
    </source>
</evidence>
<evidence type="ECO:0000256" key="13">
    <source>
        <dbReference type="ARBA" id="ARBA00023027"/>
    </source>
</evidence>
<evidence type="ECO:0000256" key="12">
    <source>
        <dbReference type="ARBA" id="ARBA00022989"/>
    </source>
</evidence>
<feature type="transmembrane region" description="Helical" evidence="18">
    <location>
        <begin position="132"/>
        <end position="154"/>
    </location>
</feature>
<dbReference type="AlphaFoldDB" id="A0A346RK37"/>
<dbReference type="GO" id="GO:0008137">
    <property type="term" value="F:NADH dehydrogenase (ubiquinone) activity"/>
    <property type="evidence" value="ECO:0007669"/>
    <property type="project" value="UniProtKB-EC"/>
</dbReference>
<evidence type="ECO:0000256" key="17">
    <source>
        <dbReference type="ARBA" id="ARBA00049551"/>
    </source>
</evidence>
<keyword evidence="14 18" id="KW-0830">Ubiquinone</keyword>
<keyword evidence="13 18" id="KW-0520">NAD</keyword>
<feature type="domain" description="NADH:quinone oxidoreductase/Mrp antiporter transmembrane" evidence="19">
    <location>
        <begin position="23"/>
        <end position="75"/>
    </location>
</feature>
<evidence type="ECO:0000256" key="5">
    <source>
        <dbReference type="ARBA" id="ARBA00021008"/>
    </source>
</evidence>
<dbReference type="PRINTS" id="PR01436">
    <property type="entry name" value="NADHDHGNASE2"/>
</dbReference>
<evidence type="ECO:0000256" key="9">
    <source>
        <dbReference type="ARBA" id="ARBA00022792"/>
    </source>
</evidence>
<dbReference type="GO" id="GO:0005743">
    <property type="term" value="C:mitochondrial inner membrane"/>
    <property type="evidence" value="ECO:0007669"/>
    <property type="project" value="UniProtKB-SubCell"/>
</dbReference>
<feature type="transmembrane region" description="Helical" evidence="18">
    <location>
        <begin position="223"/>
        <end position="244"/>
    </location>
</feature>
<evidence type="ECO:0000256" key="10">
    <source>
        <dbReference type="ARBA" id="ARBA00022967"/>
    </source>
</evidence>
<proteinExistence type="inferred from homology"/>
<name>A0A346RK37_9COLE</name>